<keyword evidence="3" id="KW-1185">Reference proteome</keyword>
<evidence type="ECO:0000313" key="2">
    <source>
        <dbReference type="EMBL" id="KAG5652133.1"/>
    </source>
</evidence>
<keyword evidence="1" id="KW-0732">Signal</keyword>
<dbReference type="Proteomes" id="UP000717328">
    <property type="component" value="Unassembled WGS sequence"/>
</dbReference>
<dbReference type="EMBL" id="JABCKI010000159">
    <property type="protein sequence ID" value="KAG5652133.1"/>
    <property type="molecule type" value="Genomic_DNA"/>
</dbReference>
<accession>A0A9P7GL87</accession>
<evidence type="ECO:0000256" key="1">
    <source>
        <dbReference type="SAM" id="SignalP"/>
    </source>
</evidence>
<sequence length="402" mass="44387">MRFITSASIAFALSASPLVASLGVENCGGANSDLTRSCYTCPVISYFNVGIFSWDTVSRICFGYLAGSSDTRMACTYYEAGYKWTDKWWGGSKERWQEPRLVGRCYYSEDGDLLTSGSYAGYSSSECPRKAVRENDSECAREKDKGTYYKCAQPECAYETAMCYGCPRLSSDFVTVSSSNDSLTCGYSSKGVVTNTCNFNGTDGRFLNSTSNSPRCPGTATVATACERSRQERLRVEAEKVAAAKKAAFIKSTYTDKGIIARDCAEFITEKAATRGYNYLPRYAGSHYDGPSLQLICDEPEEFGIVYGLALQNRYKEFTADLKAMVRTEYGTLFVLSAEAKIKLKNDLKACAKKLFDLYGGEGQTYQEPSDEEYEAYIARLPVLPQQCLRFSNSTDNPSPAS</sequence>
<dbReference type="OrthoDB" id="3053778at2759"/>
<proteinExistence type="predicted"/>
<dbReference type="AlphaFoldDB" id="A0A9P7GL87"/>
<feature type="chain" id="PRO_5040479759" evidence="1">
    <location>
        <begin position="22"/>
        <end position="402"/>
    </location>
</feature>
<reference evidence="2" key="2">
    <citation type="submission" date="2021-10" db="EMBL/GenBank/DDBJ databases">
        <title>Phylogenomics reveals ancestral predisposition of the termite-cultivated fungus Termitomyces towards a domesticated lifestyle.</title>
        <authorList>
            <person name="Auxier B."/>
            <person name="Grum-Grzhimaylo A."/>
            <person name="Cardenas M.E."/>
            <person name="Lodge J.D."/>
            <person name="Laessoe T."/>
            <person name="Pedersen O."/>
            <person name="Smith M.E."/>
            <person name="Kuyper T.W."/>
            <person name="Franco-Molano E.A."/>
            <person name="Baroni T.J."/>
            <person name="Aanen D.K."/>
        </authorList>
    </citation>
    <scope>NUCLEOTIDE SEQUENCE</scope>
    <source>
        <strain evidence="2">D49</strain>
    </source>
</reference>
<organism evidence="2 3">
    <name type="scientific">Sphagnurus paluster</name>
    <dbReference type="NCBI Taxonomy" id="117069"/>
    <lineage>
        <taxon>Eukaryota</taxon>
        <taxon>Fungi</taxon>
        <taxon>Dikarya</taxon>
        <taxon>Basidiomycota</taxon>
        <taxon>Agaricomycotina</taxon>
        <taxon>Agaricomycetes</taxon>
        <taxon>Agaricomycetidae</taxon>
        <taxon>Agaricales</taxon>
        <taxon>Tricholomatineae</taxon>
        <taxon>Lyophyllaceae</taxon>
        <taxon>Sphagnurus</taxon>
    </lineage>
</organism>
<evidence type="ECO:0000313" key="3">
    <source>
        <dbReference type="Proteomes" id="UP000717328"/>
    </source>
</evidence>
<name>A0A9P7GL87_9AGAR</name>
<comment type="caution">
    <text evidence="2">The sequence shown here is derived from an EMBL/GenBank/DDBJ whole genome shotgun (WGS) entry which is preliminary data.</text>
</comment>
<protein>
    <submittedName>
        <fullName evidence="2">Uncharacterized protein</fullName>
    </submittedName>
</protein>
<reference evidence="2" key="1">
    <citation type="submission" date="2021-02" db="EMBL/GenBank/DDBJ databases">
        <authorList>
            <person name="Nieuwenhuis M."/>
            <person name="Van De Peppel L.J.J."/>
        </authorList>
    </citation>
    <scope>NUCLEOTIDE SEQUENCE</scope>
    <source>
        <strain evidence="2">D49</strain>
    </source>
</reference>
<feature type="signal peptide" evidence="1">
    <location>
        <begin position="1"/>
        <end position="21"/>
    </location>
</feature>
<gene>
    <name evidence="2" type="ORF">H0H81_006209</name>
</gene>